<dbReference type="PANTHER" id="PTHR35535">
    <property type="entry name" value="HEAT SHOCK PROTEIN HSLJ"/>
    <property type="match status" value="1"/>
</dbReference>
<comment type="caution">
    <text evidence="3">The sequence shown here is derived from an EMBL/GenBank/DDBJ whole genome shotgun (WGS) entry which is preliminary data.</text>
</comment>
<sequence>MNPRRLLPLAFLSAFALASCEKEEVTAPTEVPLLATHWMLARVDSFPVEVSSYSETTKSYLELLDLGKCTVGLGPCNNFSGRFSLGSNGHLSISPQISTRVACPVQELETRYLDNLALTTRYEISSGELRLFDADTATPRLVFRQAEK</sequence>
<feature type="chain" id="PRO_5047251127" evidence="1">
    <location>
        <begin position="19"/>
        <end position="148"/>
    </location>
</feature>
<name>A0ABS3QHD1_9BACT</name>
<evidence type="ECO:0000256" key="1">
    <source>
        <dbReference type="SAM" id="SignalP"/>
    </source>
</evidence>
<gene>
    <name evidence="3" type="ORF">J4E00_16430</name>
</gene>
<evidence type="ECO:0000259" key="2">
    <source>
        <dbReference type="Pfam" id="PF03724"/>
    </source>
</evidence>
<dbReference type="Gene3D" id="2.40.128.270">
    <property type="match status" value="1"/>
</dbReference>
<organism evidence="3 4">
    <name type="scientific">Hymenobacter negativus</name>
    <dbReference type="NCBI Taxonomy" id="2795026"/>
    <lineage>
        <taxon>Bacteria</taxon>
        <taxon>Pseudomonadati</taxon>
        <taxon>Bacteroidota</taxon>
        <taxon>Cytophagia</taxon>
        <taxon>Cytophagales</taxon>
        <taxon>Hymenobacteraceae</taxon>
        <taxon>Hymenobacter</taxon>
    </lineage>
</organism>
<dbReference type="RefSeq" id="WP_208176273.1">
    <property type="nucleotide sequence ID" value="NZ_JAGETZ010000007.1"/>
</dbReference>
<dbReference type="PROSITE" id="PS51257">
    <property type="entry name" value="PROKAR_LIPOPROTEIN"/>
    <property type="match status" value="1"/>
</dbReference>
<dbReference type="InterPro" id="IPR005184">
    <property type="entry name" value="DUF306_Meta_HslJ"/>
</dbReference>
<dbReference type="Pfam" id="PF03724">
    <property type="entry name" value="META"/>
    <property type="match status" value="1"/>
</dbReference>
<keyword evidence="1" id="KW-0732">Signal</keyword>
<feature type="domain" description="DUF306" evidence="2">
    <location>
        <begin position="33"/>
        <end position="137"/>
    </location>
</feature>
<dbReference type="InterPro" id="IPR053147">
    <property type="entry name" value="Hsp_HslJ-like"/>
</dbReference>
<dbReference type="PANTHER" id="PTHR35535:SF2">
    <property type="entry name" value="DUF306 DOMAIN-CONTAINING PROTEIN"/>
    <property type="match status" value="1"/>
</dbReference>
<protein>
    <submittedName>
        <fullName evidence="3">META domain-containing protein</fullName>
    </submittedName>
</protein>
<evidence type="ECO:0000313" key="3">
    <source>
        <dbReference type="EMBL" id="MBO2010651.1"/>
    </source>
</evidence>
<dbReference type="InterPro" id="IPR038670">
    <property type="entry name" value="HslJ-like_sf"/>
</dbReference>
<feature type="signal peptide" evidence="1">
    <location>
        <begin position="1"/>
        <end position="18"/>
    </location>
</feature>
<keyword evidence="4" id="KW-1185">Reference proteome</keyword>
<evidence type="ECO:0000313" key="4">
    <source>
        <dbReference type="Proteomes" id="UP000664369"/>
    </source>
</evidence>
<proteinExistence type="predicted"/>
<accession>A0ABS3QHD1</accession>
<reference evidence="3 4" key="1">
    <citation type="submission" date="2021-03" db="EMBL/GenBank/DDBJ databases">
        <authorList>
            <person name="Kim M.K."/>
        </authorList>
    </citation>
    <scope>NUCLEOTIDE SEQUENCE [LARGE SCALE GENOMIC DNA]</scope>
    <source>
        <strain evidence="3 4">BT442</strain>
    </source>
</reference>
<dbReference type="EMBL" id="JAGETZ010000007">
    <property type="protein sequence ID" value="MBO2010651.1"/>
    <property type="molecule type" value="Genomic_DNA"/>
</dbReference>
<dbReference type="Proteomes" id="UP000664369">
    <property type="component" value="Unassembled WGS sequence"/>
</dbReference>